<organism evidence="1 2">
    <name type="scientific">Collybiopsis luxurians FD-317 M1</name>
    <dbReference type="NCBI Taxonomy" id="944289"/>
    <lineage>
        <taxon>Eukaryota</taxon>
        <taxon>Fungi</taxon>
        <taxon>Dikarya</taxon>
        <taxon>Basidiomycota</taxon>
        <taxon>Agaricomycotina</taxon>
        <taxon>Agaricomycetes</taxon>
        <taxon>Agaricomycetidae</taxon>
        <taxon>Agaricales</taxon>
        <taxon>Marasmiineae</taxon>
        <taxon>Omphalotaceae</taxon>
        <taxon>Collybiopsis</taxon>
        <taxon>Collybiopsis luxurians</taxon>
    </lineage>
</organism>
<proteinExistence type="predicted"/>
<name>A0A0D0D262_9AGAR</name>
<dbReference type="HOGENOM" id="CLU_1759011_0_0_1"/>
<keyword evidence="2" id="KW-1185">Reference proteome</keyword>
<gene>
    <name evidence="1" type="ORF">GYMLUDRAFT_57544</name>
</gene>
<dbReference type="EMBL" id="KN834764">
    <property type="protein sequence ID" value="KIK63303.1"/>
    <property type="molecule type" value="Genomic_DNA"/>
</dbReference>
<dbReference type="OrthoDB" id="3067625at2759"/>
<accession>A0A0D0D262</accession>
<sequence length="148" mass="16141">MHPLQPKTIKAYLSSVQSLHVDADLPFEACESVTLQCIICRIKQYYGEKGQNPKLPITLDVLHAITAPALSGNLGSVPNAIFDAASKLAWSALFQTGEFALGDHKTFDPTVHLTQDSVQFLPSIDNPTHVCSVCLLLKLTLFIVVLLL</sequence>
<reference evidence="1 2" key="1">
    <citation type="submission" date="2014-04" db="EMBL/GenBank/DDBJ databases">
        <title>Evolutionary Origins and Diversification of the Mycorrhizal Mutualists.</title>
        <authorList>
            <consortium name="DOE Joint Genome Institute"/>
            <consortium name="Mycorrhizal Genomics Consortium"/>
            <person name="Kohler A."/>
            <person name="Kuo A."/>
            <person name="Nagy L.G."/>
            <person name="Floudas D."/>
            <person name="Copeland A."/>
            <person name="Barry K.W."/>
            <person name="Cichocki N."/>
            <person name="Veneault-Fourrey C."/>
            <person name="LaButti K."/>
            <person name="Lindquist E.A."/>
            <person name="Lipzen A."/>
            <person name="Lundell T."/>
            <person name="Morin E."/>
            <person name="Murat C."/>
            <person name="Riley R."/>
            <person name="Ohm R."/>
            <person name="Sun H."/>
            <person name="Tunlid A."/>
            <person name="Henrissat B."/>
            <person name="Grigoriev I.V."/>
            <person name="Hibbett D.S."/>
            <person name="Martin F."/>
        </authorList>
    </citation>
    <scope>NUCLEOTIDE SEQUENCE [LARGE SCALE GENOMIC DNA]</scope>
    <source>
        <strain evidence="1 2">FD-317 M1</strain>
    </source>
</reference>
<evidence type="ECO:0000313" key="1">
    <source>
        <dbReference type="EMBL" id="KIK63303.1"/>
    </source>
</evidence>
<dbReference type="AlphaFoldDB" id="A0A0D0D262"/>
<protein>
    <submittedName>
        <fullName evidence="1">Uncharacterized protein</fullName>
    </submittedName>
</protein>
<evidence type="ECO:0000313" key="2">
    <source>
        <dbReference type="Proteomes" id="UP000053593"/>
    </source>
</evidence>
<dbReference type="Proteomes" id="UP000053593">
    <property type="component" value="Unassembled WGS sequence"/>
</dbReference>